<evidence type="ECO:0000256" key="2">
    <source>
        <dbReference type="ARBA" id="ARBA00022527"/>
    </source>
</evidence>
<keyword evidence="3" id="KW-0808">Transferase</keyword>
<proteinExistence type="predicted"/>
<dbReference type="GO" id="GO:0005634">
    <property type="term" value="C:nucleus"/>
    <property type="evidence" value="ECO:0007669"/>
    <property type="project" value="TreeGrafter"/>
</dbReference>
<name>A0A4U0W3P6_9PEZI</name>
<dbReference type="PANTHER" id="PTHR24419:SF18">
    <property type="entry name" value="SERINE_THREONINE-PROTEIN KINASE HASPIN"/>
    <property type="match status" value="1"/>
</dbReference>
<dbReference type="EMBL" id="NAJN01002152">
    <property type="protein sequence ID" value="TKA56777.1"/>
    <property type="molecule type" value="Genomic_DNA"/>
</dbReference>
<gene>
    <name evidence="11" type="ORF">B0A49_13084</name>
</gene>
<feature type="region of interest" description="Disordered" evidence="9">
    <location>
        <begin position="183"/>
        <end position="209"/>
    </location>
</feature>
<dbReference type="GO" id="GO:0005737">
    <property type="term" value="C:cytoplasm"/>
    <property type="evidence" value="ECO:0007669"/>
    <property type="project" value="TreeGrafter"/>
</dbReference>
<feature type="domain" description="Serine/threonine-protein kinase haspin C-terminal" evidence="10">
    <location>
        <begin position="509"/>
        <end position="627"/>
    </location>
</feature>
<comment type="catalytic activity">
    <reaction evidence="8">
        <text>L-seryl-[protein] + ATP = O-phospho-L-seryl-[protein] + ADP + H(+)</text>
        <dbReference type="Rhea" id="RHEA:17989"/>
        <dbReference type="Rhea" id="RHEA-COMP:9863"/>
        <dbReference type="Rhea" id="RHEA-COMP:11604"/>
        <dbReference type="ChEBI" id="CHEBI:15378"/>
        <dbReference type="ChEBI" id="CHEBI:29999"/>
        <dbReference type="ChEBI" id="CHEBI:30616"/>
        <dbReference type="ChEBI" id="CHEBI:83421"/>
        <dbReference type="ChEBI" id="CHEBI:456216"/>
        <dbReference type="EC" id="2.7.11.1"/>
    </reaction>
</comment>
<feature type="region of interest" description="Disordered" evidence="9">
    <location>
        <begin position="114"/>
        <end position="140"/>
    </location>
</feature>
<dbReference type="InterPro" id="IPR024604">
    <property type="entry name" value="GSG2_C"/>
</dbReference>
<evidence type="ECO:0000256" key="5">
    <source>
        <dbReference type="ARBA" id="ARBA00022777"/>
    </source>
</evidence>
<dbReference type="GO" id="GO:0000278">
    <property type="term" value="P:mitotic cell cycle"/>
    <property type="evidence" value="ECO:0007669"/>
    <property type="project" value="TreeGrafter"/>
</dbReference>
<dbReference type="Pfam" id="PF12330">
    <property type="entry name" value="Haspin_kinase"/>
    <property type="match status" value="1"/>
</dbReference>
<evidence type="ECO:0000256" key="7">
    <source>
        <dbReference type="ARBA" id="ARBA00047899"/>
    </source>
</evidence>
<dbReference type="Gene3D" id="3.30.200.20">
    <property type="entry name" value="Phosphorylase Kinase, domain 1"/>
    <property type="match status" value="1"/>
</dbReference>
<evidence type="ECO:0000256" key="8">
    <source>
        <dbReference type="ARBA" id="ARBA00048679"/>
    </source>
</evidence>
<keyword evidence="2" id="KW-0723">Serine/threonine-protein kinase</keyword>
<feature type="region of interest" description="Disordered" evidence="9">
    <location>
        <begin position="54"/>
        <end position="73"/>
    </location>
</feature>
<dbReference type="OrthoDB" id="21018at2759"/>
<sequence>EGKAVKKVEGVPVSEEDREELLRSHNAEMAKTTDVVEIVPSVDIDDIAVGTENLNVGEKPGKDQKTDSLSGPRNILGAIDTNVVGAKPRQRQNSGTGRRVQSVVREVTARVKESLSKEGVEETVAVPSTGRTGGEERQPSAISIESNADVLVERGDEDARPGLGVKRIAQQKPHVPASGVPLEQTAESVPPECAPSGRKRFPPRSAKKTVEEKRNEIIIDHVQPLLRLCSDSSKRFGPTSFESYAASREKEFKITKIAEASYGEVYRLSLKKPRSGLSSSDEWVIKFIPLQVPPALFKHIQNPRARRKARETSASMSAVADVTSEVKVLDRMTNVPGFTNFRDIEVVRGRPAKAFVTAWQDFNTAQRAAGRSESVLADPGLESSYDDDQLWAAIEMQDAGEDLERFKVENVFQSWDIFWGVALALAKAEKYARFEHRDLHLGNICVRGTKNSGRVSEMSSPANRNLNFTPIETTIIDYTLSRADLEETVQSEDGGSRARVAYSDLDKDRALFEGDGEIEYQYEIYRHMESAMHFSDPLRTLDDRKKENREAARKNRSAAHRSGKTWQGFHPQTNLVWLHFVLHKLREQYDAPSEPSEESEDPVVRKAWDLEQALRRMSEKLSPESLHKCGMDSAGQLAELALREQWLTWEDILGSEPQNAGNPGDACG</sequence>
<evidence type="ECO:0000256" key="9">
    <source>
        <dbReference type="SAM" id="MobiDB-lite"/>
    </source>
</evidence>
<dbReference type="PANTHER" id="PTHR24419">
    <property type="entry name" value="INTERLEUKIN-1 RECEPTOR-ASSOCIATED KINASE"/>
    <property type="match status" value="1"/>
</dbReference>
<keyword evidence="12" id="KW-1185">Reference proteome</keyword>
<feature type="region of interest" description="Disordered" evidence="9">
    <location>
        <begin position="546"/>
        <end position="565"/>
    </location>
</feature>
<dbReference type="GO" id="GO:0005524">
    <property type="term" value="F:ATP binding"/>
    <property type="evidence" value="ECO:0007669"/>
    <property type="project" value="UniProtKB-KW"/>
</dbReference>
<keyword evidence="6" id="KW-0067">ATP-binding</keyword>
<dbReference type="STRING" id="331657.A0A4U0W3P6"/>
<feature type="non-terminal residue" evidence="11">
    <location>
        <position position="1"/>
    </location>
</feature>
<dbReference type="SMART" id="SM01331">
    <property type="entry name" value="DUF3635"/>
    <property type="match status" value="1"/>
</dbReference>
<dbReference type="GO" id="GO:0072354">
    <property type="term" value="F:histone H3T3 kinase activity"/>
    <property type="evidence" value="ECO:0007669"/>
    <property type="project" value="TreeGrafter"/>
</dbReference>
<reference evidence="11 12" key="1">
    <citation type="submission" date="2017-03" db="EMBL/GenBank/DDBJ databases">
        <title>Genomes of endolithic fungi from Antarctica.</title>
        <authorList>
            <person name="Coleine C."/>
            <person name="Masonjones S."/>
            <person name="Stajich J.E."/>
        </authorList>
    </citation>
    <scope>NUCLEOTIDE SEQUENCE [LARGE SCALE GENOMIC DNA]</scope>
    <source>
        <strain evidence="11 12">CCFEE 5187</strain>
    </source>
</reference>
<evidence type="ECO:0000256" key="4">
    <source>
        <dbReference type="ARBA" id="ARBA00022741"/>
    </source>
</evidence>
<accession>A0A4U0W3P6</accession>
<dbReference type="AlphaFoldDB" id="A0A4U0W3P6"/>
<dbReference type="GO" id="GO:0035556">
    <property type="term" value="P:intracellular signal transduction"/>
    <property type="evidence" value="ECO:0007669"/>
    <property type="project" value="TreeGrafter"/>
</dbReference>
<evidence type="ECO:0000313" key="12">
    <source>
        <dbReference type="Proteomes" id="UP000308768"/>
    </source>
</evidence>
<feature type="compositionally biased region" description="Basic residues" evidence="9">
    <location>
        <begin position="554"/>
        <end position="563"/>
    </location>
</feature>
<dbReference type="Proteomes" id="UP000308768">
    <property type="component" value="Unassembled WGS sequence"/>
</dbReference>
<evidence type="ECO:0000313" key="11">
    <source>
        <dbReference type="EMBL" id="TKA56777.1"/>
    </source>
</evidence>
<keyword evidence="4" id="KW-0547">Nucleotide-binding</keyword>
<evidence type="ECO:0000256" key="1">
    <source>
        <dbReference type="ARBA" id="ARBA00012513"/>
    </source>
</evidence>
<evidence type="ECO:0000256" key="3">
    <source>
        <dbReference type="ARBA" id="ARBA00022679"/>
    </source>
</evidence>
<evidence type="ECO:0000259" key="10">
    <source>
        <dbReference type="SMART" id="SM01331"/>
    </source>
</evidence>
<feature type="compositionally biased region" description="Basic residues" evidence="9">
    <location>
        <begin position="197"/>
        <end position="207"/>
    </location>
</feature>
<dbReference type="Gene3D" id="1.10.510.10">
    <property type="entry name" value="Transferase(Phosphotransferase) domain 1"/>
    <property type="match status" value="1"/>
</dbReference>
<dbReference type="InterPro" id="IPR011009">
    <property type="entry name" value="Kinase-like_dom_sf"/>
</dbReference>
<organism evidence="11 12">
    <name type="scientific">Cryomyces minteri</name>
    <dbReference type="NCBI Taxonomy" id="331657"/>
    <lineage>
        <taxon>Eukaryota</taxon>
        <taxon>Fungi</taxon>
        <taxon>Dikarya</taxon>
        <taxon>Ascomycota</taxon>
        <taxon>Pezizomycotina</taxon>
        <taxon>Dothideomycetes</taxon>
        <taxon>Dothideomycetes incertae sedis</taxon>
        <taxon>Cryomyces</taxon>
    </lineage>
</organism>
<evidence type="ECO:0000256" key="6">
    <source>
        <dbReference type="ARBA" id="ARBA00022840"/>
    </source>
</evidence>
<comment type="caution">
    <text evidence="11">The sequence shown here is derived from an EMBL/GenBank/DDBJ whole genome shotgun (WGS) entry which is preliminary data.</text>
</comment>
<comment type="catalytic activity">
    <reaction evidence="7">
        <text>L-threonyl-[protein] + ATP = O-phospho-L-threonyl-[protein] + ADP + H(+)</text>
        <dbReference type="Rhea" id="RHEA:46608"/>
        <dbReference type="Rhea" id="RHEA-COMP:11060"/>
        <dbReference type="Rhea" id="RHEA-COMP:11605"/>
        <dbReference type="ChEBI" id="CHEBI:15378"/>
        <dbReference type="ChEBI" id="CHEBI:30013"/>
        <dbReference type="ChEBI" id="CHEBI:30616"/>
        <dbReference type="ChEBI" id="CHEBI:61977"/>
        <dbReference type="ChEBI" id="CHEBI:456216"/>
        <dbReference type="EC" id="2.7.11.1"/>
    </reaction>
</comment>
<protein>
    <recommendedName>
        <fullName evidence="1">non-specific serine/threonine protein kinase</fullName>
        <ecNumber evidence="1">2.7.11.1</ecNumber>
    </recommendedName>
</protein>
<dbReference type="SUPFAM" id="SSF56112">
    <property type="entry name" value="Protein kinase-like (PK-like)"/>
    <property type="match status" value="1"/>
</dbReference>
<dbReference type="EC" id="2.7.11.1" evidence="1"/>
<keyword evidence="5" id="KW-0418">Kinase</keyword>